<keyword evidence="2" id="KW-0285">Flavoprotein</keyword>
<dbReference type="EMBL" id="JADCKF010000018">
    <property type="protein sequence ID" value="MBE5057270.1"/>
    <property type="molecule type" value="Genomic_DNA"/>
</dbReference>
<dbReference type="InterPro" id="IPR016164">
    <property type="entry name" value="FAD-linked_Oxase-like_C"/>
</dbReference>
<dbReference type="Gene3D" id="3.30.465.10">
    <property type="match status" value="1"/>
</dbReference>
<name>A0ABR9REZ5_9FIRM</name>
<gene>
    <name evidence="6" type="ORF">INF37_14940</name>
</gene>
<dbReference type="InterPro" id="IPR016171">
    <property type="entry name" value="Vanillyl_alc_oxidase_C-sub2"/>
</dbReference>
<keyword evidence="7" id="KW-1185">Reference proteome</keyword>
<evidence type="ECO:0000259" key="5">
    <source>
        <dbReference type="PROSITE" id="PS51387"/>
    </source>
</evidence>
<dbReference type="InterPro" id="IPR006094">
    <property type="entry name" value="Oxid_FAD_bind_N"/>
</dbReference>
<comment type="caution">
    <text evidence="6">The sequence shown here is derived from an EMBL/GenBank/DDBJ whole genome shotgun (WGS) entry which is preliminary data.</text>
</comment>
<dbReference type="InterPro" id="IPR016166">
    <property type="entry name" value="FAD-bd_PCMH"/>
</dbReference>
<dbReference type="InterPro" id="IPR051914">
    <property type="entry name" value="FAD-linked_OxidoTrans_Type4"/>
</dbReference>
<dbReference type="InterPro" id="IPR016169">
    <property type="entry name" value="FAD-bd_PCMH_sub2"/>
</dbReference>
<keyword evidence="4" id="KW-0560">Oxidoreductase</keyword>
<evidence type="ECO:0000256" key="3">
    <source>
        <dbReference type="ARBA" id="ARBA00022827"/>
    </source>
</evidence>
<evidence type="ECO:0000256" key="4">
    <source>
        <dbReference type="ARBA" id="ARBA00023002"/>
    </source>
</evidence>
<dbReference type="PROSITE" id="PS51387">
    <property type="entry name" value="FAD_PCMH"/>
    <property type="match status" value="1"/>
</dbReference>
<dbReference type="Gene3D" id="3.30.43.10">
    <property type="entry name" value="Uridine Diphospho-n-acetylenolpyruvylglucosamine Reductase, domain 2"/>
    <property type="match status" value="1"/>
</dbReference>
<protein>
    <submittedName>
        <fullName evidence="6">FAD-binding oxidoreductase</fullName>
    </submittedName>
</protein>
<dbReference type="RefSeq" id="WP_193539268.1">
    <property type="nucleotide sequence ID" value="NZ_AP031438.1"/>
</dbReference>
<reference evidence="6 7" key="1">
    <citation type="submission" date="2020-10" db="EMBL/GenBank/DDBJ databases">
        <title>ChiBAC.</title>
        <authorList>
            <person name="Zenner C."/>
            <person name="Hitch T.C.A."/>
            <person name="Clavel T."/>
        </authorList>
    </citation>
    <scope>NUCLEOTIDE SEQUENCE [LARGE SCALE GENOMIC DNA]</scope>
    <source>
        <strain evidence="6 7">DSM 107456</strain>
    </source>
</reference>
<evidence type="ECO:0000313" key="7">
    <source>
        <dbReference type="Proteomes" id="UP000806211"/>
    </source>
</evidence>
<feature type="domain" description="FAD-binding PCMH-type" evidence="5">
    <location>
        <begin position="42"/>
        <end position="220"/>
    </location>
</feature>
<evidence type="ECO:0000256" key="2">
    <source>
        <dbReference type="ARBA" id="ARBA00022630"/>
    </source>
</evidence>
<comment type="cofactor">
    <cofactor evidence="1">
        <name>FAD</name>
        <dbReference type="ChEBI" id="CHEBI:57692"/>
    </cofactor>
</comment>
<dbReference type="SUPFAM" id="SSF56176">
    <property type="entry name" value="FAD-binding/transporter-associated domain-like"/>
    <property type="match status" value="1"/>
</dbReference>
<accession>A0ABR9REZ5</accession>
<dbReference type="InterPro" id="IPR016167">
    <property type="entry name" value="FAD-bd_PCMH_sub1"/>
</dbReference>
<dbReference type="InterPro" id="IPR036318">
    <property type="entry name" value="FAD-bd_PCMH-like_sf"/>
</dbReference>
<dbReference type="Pfam" id="PF01565">
    <property type="entry name" value="FAD_binding_4"/>
    <property type="match status" value="1"/>
</dbReference>
<organism evidence="6 7">
    <name type="scientific">Pseudoflavonifractor gallinarum</name>
    <dbReference type="NCBI Taxonomy" id="2779352"/>
    <lineage>
        <taxon>Bacteria</taxon>
        <taxon>Bacillati</taxon>
        <taxon>Bacillota</taxon>
        <taxon>Clostridia</taxon>
        <taxon>Eubacteriales</taxon>
        <taxon>Oscillospiraceae</taxon>
        <taxon>Pseudoflavonifractor</taxon>
    </lineage>
</organism>
<dbReference type="Proteomes" id="UP000806211">
    <property type="component" value="Unassembled WGS sequence"/>
</dbReference>
<keyword evidence="3" id="KW-0274">FAD</keyword>
<evidence type="ECO:0000256" key="1">
    <source>
        <dbReference type="ARBA" id="ARBA00001974"/>
    </source>
</evidence>
<dbReference type="Gene3D" id="3.30.70.2740">
    <property type="match status" value="1"/>
</dbReference>
<sequence length="473" mass="51216">MSQYEKVTPELIQALQAAVPGRVSVDGDINDDFSHDEMPIYGKAMPEVVVEAVSTEEVAAVMKLCNEHHVPVTPRGAGTGLTGGAVPVCGGVVLSITKMNKILSYDTDNMVVRVQAGVLLNDLAEDAAKKGFLYPPDPGEKFATLGGNVSTNAGGMRAVKYGTTRDYVRAMTVVLPTGEIVNMGASVSKTSSGYSLLNLMIGSEGTLGIITELTLKLIPAPKAVISLVALYENLEDCIATVPKMMKANLHPQALEFMEREIVRLSESYLGKSTFPQTFEGSDVNAYLLITFDGDSEEQLDEMIEQASEVLLEAGALDILVADTPQLKKDAWAARSTFLEAIEANTKLLDESDVVVPVNEIAHYVNFINEIAKDYDFEVKSFGHAGDGNLHIYNCSNDMDPEEFKRQVAAFMKRAYGKATELGGLISGEHGIGRGKMEYLAEMVGPVNMRLMEGIKHTFDPNMILNPGKVCYTL</sequence>
<dbReference type="Gene3D" id="1.10.45.10">
    <property type="entry name" value="Vanillyl-alcohol Oxidase, Chain A, domain 4"/>
    <property type="match status" value="1"/>
</dbReference>
<dbReference type="SUPFAM" id="SSF55103">
    <property type="entry name" value="FAD-linked oxidases, C-terminal domain"/>
    <property type="match status" value="1"/>
</dbReference>
<dbReference type="Pfam" id="PF02913">
    <property type="entry name" value="FAD-oxidase_C"/>
    <property type="match status" value="1"/>
</dbReference>
<dbReference type="Gene3D" id="3.30.70.2190">
    <property type="match status" value="1"/>
</dbReference>
<dbReference type="InterPro" id="IPR004113">
    <property type="entry name" value="FAD-bd_oxidored_4_C"/>
</dbReference>
<evidence type="ECO:0000313" key="6">
    <source>
        <dbReference type="EMBL" id="MBE5057270.1"/>
    </source>
</evidence>
<dbReference type="PANTHER" id="PTHR42934">
    <property type="entry name" value="GLYCOLATE OXIDASE SUBUNIT GLCD"/>
    <property type="match status" value="1"/>
</dbReference>
<proteinExistence type="predicted"/>
<dbReference type="PANTHER" id="PTHR42934:SF2">
    <property type="entry name" value="GLYCOLATE OXIDASE SUBUNIT GLCD"/>
    <property type="match status" value="1"/>
</dbReference>